<keyword evidence="2" id="KW-1185">Reference proteome</keyword>
<comment type="caution">
    <text evidence="1">The sequence shown here is derived from an EMBL/GenBank/DDBJ whole genome shotgun (WGS) entry which is preliminary data.</text>
</comment>
<protein>
    <submittedName>
        <fullName evidence="1">Uncharacterized protein</fullName>
    </submittedName>
</protein>
<reference evidence="1" key="1">
    <citation type="submission" date="2023-04" db="EMBL/GenBank/DDBJ databases">
        <title>Draft Genome sequencing of Naganishia species isolated from polar environments using Oxford Nanopore Technology.</title>
        <authorList>
            <person name="Leo P."/>
            <person name="Venkateswaran K."/>
        </authorList>
    </citation>
    <scope>NUCLEOTIDE SEQUENCE</scope>
    <source>
        <strain evidence="1">DBVPG 5303</strain>
    </source>
</reference>
<name>A0ACC2WVG5_9TREE</name>
<dbReference type="EMBL" id="JASBWV010000041">
    <property type="protein sequence ID" value="KAJ9115780.1"/>
    <property type="molecule type" value="Genomic_DNA"/>
</dbReference>
<proteinExistence type="predicted"/>
<sequence>MEEVYNDKNPYPNAPGYPSNKEANGPTRVSDKNEQQHIYDERGHIYSTDSSDNLLAAAGVRRIEAINEQFTTVDRWIVFFMIAAAAQPTAAKIADVFGRIELIIVSVVFYVVGTIVEATSDGVSQFSGGAVLYQIGYTMIILLVEVIVADLTSTRSRLFFSFVPALPFVVSIADHLIVDQMLMYECGLQINTWVSGDITSAVLSATTWNWGVGMWAIIYPVCTLPLLFMLFLAQHRAHRAGTLRDYKSPFAHYGAVGLVKELFWQLDVIGIILMIAVFALILVPLTLAGGVAAGAATWRQAHIIAPLVVGFCCIPFFVWWEMKARYPLVPFHLLKNRGVWAGFGIACTLNFAWSMQAGYLYPVLIVAFNQSVKSATRITSLYSFASVITGTLLGLVVYKVRRLKPFIIFGCCLFMVAFGLLIHYRGGLSGSSKAGIIGAEIVLGIAGGCFSYPTQASVQVETRHEHLAVVTGLYLATYNIGSALGSCVSGAIWSQELPKQIEKAIGGNSTLAAEIYGSPYTWIITNPVGTPDRDAVNHAYQHVQRILCIVGICLCVPLIAFSLLLKNPRLTGDQSLKTAEKEADDRSSTGDD</sequence>
<dbReference type="Proteomes" id="UP001234202">
    <property type="component" value="Unassembled WGS sequence"/>
</dbReference>
<gene>
    <name evidence="1" type="ORF">QFC24_006888</name>
</gene>
<organism evidence="1 2">
    <name type="scientific">Naganishia onofrii</name>
    <dbReference type="NCBI Taxonomy" id="1851511"/>
    <lineage>
        <taxon>Eukaryota</taxon>
        <taxon>Fungi</taxon>
        <taxon>Dikarya</taxon>
        <taxon>Basidiomycota</taxon>
        <taxon>Agaricomycotina</taxon>
        <taxon>Tremellomycetes</taxon>
        <taxon>Filobasidiales</taxon>
        <taxon>Filobasidiaceae</taxon>
        <taxon>Naganishia</taxon>
    </lineage>
</organism>
<evidence type="ECO:0000313" key="2">
    <source>
        <dbReference type="Proteomes" id="UP001234202"/>
    </source>
</evidence>
<evidence type="ECO:0000313" key="1">
    <source>
        <dbReference type="EMBL" id="KAJ9115780.1"/>
    </source>
</evidence>
<accession>A0ACC2WVG5</accession>